<dbReference type="Proteomes" id="UP000008817">
    <property type="component" value="Plasmid pC"/>
</dbReference>
<protein>
    <submittedName>
        <fullName evidence="1">Hypothetical conserved protein</fullName>
    </submittedName>
</protein>
<dbReference type="AlphaFoldDB" id="B3Q4D3"/>
<dbReference type="SUPFAM" id="SSF141318">
    <property type="entry name" value="TM0957-like"/>
    <property type="match status" value="1"/>
</dbReference>
<dbReference type="Pfam" id="PF10054">
    <property type="entry name" value="DUF2291"/>
    <property type="match status" value="1"/>
</dbReference>
<dbReference type="InterPro" id="IPR014582">
    <property type="entry name" value="UCP033535_lipo"/>
</dbReference>
<dbReference type="KEGG" id="rec:RHECIAT_PC0000970"/>
<dbReference type="PIRSF" id="PIRSF033535">
    <property type="entry name" value="UCP033535_plp"/>
    <property type="match status" value="1"/>
</dbReference>
<accession>B3Q4D3</accession>
<reference evidence="1 2" key="1">
    <citation type="submission" date="2008-04" db="EMBL/GenBank/DDBJ databases">
        <title>Genome diversity and DNA divergence of Rhizobium etli.</title>
        <authorList>
            <person name="Gonzalez V."/>
            <person name="Acosta J.L."/>
            <person name="Santamaria R.I."/>
            <person name="Bustos P."/>
            <person name="Hernandez-Gonzalez I.L."/>
            <person name="Fernandez J.L."/>
            <person name="Diaz R."/>
            <person name="Flores M."/>
            <person name="Mora J."/>
            <person name="Palacios R."/>
            <person name="Davila G."/>
        </authorList>
    </citation>
    <scope>NUCLEOTIDE SEQUENCE [LARGE SCALE GENOMIC DNA]</scope>
    <source>
        <strain evidence="1 2">CIAT 652</strain>
        <plasmid evidence="2">Plasmid pC</plasmid>
    </source>
</reference>
<dbReference type="EMBL" id="CP001077">
    <property type="protein sequence ID" value="ACE95040.1"/>
    <property type="molecule type" value="Genomic_DNA"/>
</dbReference>
<dbReference type="HOGENOM" id="CLU_076022_1_0_5"/>
<evidence type="ECO:0000313" key="1">
    <source>
        <dbReference type="EMBL" id="ACE95040.1"/>
    </source>
</evidence>
<dbReference type="eggNOG" id="COG5618">
    <property type="taxonomic scope" value="Bacteria"/>
</dbReference>
<evidence type="ECO:0000313" key="2">
    <source>
        <dbReference type="Proteomes" id="UP000008817"/>
    </source>
</evidence>
<name>B3Q4D3_RHIE6</name>
<gene>
    <name evidence="1" type="ordered locus">RHECIAT_PC0000970</name>
</gene>
<geneLocation type="plasmid" evidence="1 2">
    <name>pC</name>
</geneLocation>
<keyword evidence="1" id="KW-0614">Plasmid</keyword>
<dbReference type="InterPro" id="IPR036215">
    <property type="entry name" value="TM0957-like_sf"/>
</dbReference>
<sequence length="232" mass="24688">MQCCALRNAFCKTPRFTRMLRMKGALLAAVVAAALPGCKIIKTPTAEEKAAAAAKTAFDPNAKVEAIWQPQVVPYFEKRAGELKDVMQLVSTSPDAAGEKYGNPRKQSSSPWTYAVKITGTVVAADTASRAATLDVDADGDGKADAKVQIGPALRGTALRDTLDFVNFNEFKNQIEWAQFGKAFNEKANAAFLSAVPRDGLNGKTVTVIGAFPLPRSGELPLVTPSELKVGS</sequence>
<organism evidence="1 2">
    <name type="scientific">Rhizobium etli (strain CIAT 652)</name>
    <dbReference type="NCBI Taxonomy" id="491916"/>
    <lineage>
        <taxon>Bacteria</taxon>
        <taxon>Pseudomonadati</taxon>
        <taxon>Pseudomonadota</taxon>
        <taxon>Alphaproteobacteria</taxon>
        <taxon>Hyphomicrobiales</taxon>
        <taxon>Rhizobiaceae</taxon>
        <taxon>Rhizobium/Agrobacterium group</taxon>
        <taxon>Rhizobium</taxon>
    </lineage>
</organism>
<proteinExistence type="predicted"/>